<keyword evidence="2" id="KW-1185">Reference proteome</keyword>
<reference evidence="1 2" key="1">
    <citation type="submission" date="2019-08" db="EMBL/GenBank/DDBJ databases">
        <title>Bradyrhizobium hipponensis sp. nov., a rhizobium isolated from a Lupinus angustifolius root nodule in Tunisia.</title>
        <authorList>
            <person name="Off K."/>
            <person name="Rejili M."/>
            <person name="Mars M."/>
            <person name="Brachmann A."/>
            <person name="Marin M."/>
        </authorList>
    </citation>
    <scope>NUCLEOTIDE SEQUENCE [LARGE SCALE GENOMIC DNA]</scope>
    <source>
        <strain evidence="1 2">CTAW11</strain>
    </source>
</reference>
<evidence type="ECO:0000313" key="1">
    <source>
        <dbReference type="EMBL" id="TYL71384.1"/>
    </source>
</evidence>
<name>A0A5S4W228_9BRAD</name>
<comment type="caution">
    <text evidence="1">The sequence shown here is derived from an EMBL/GenBank/DDBJ whole genome shotgun (WGS) entry which is preliminary data.</text>
</comment>
<dbReference type="RefSeq" id="WP_148756423.1">
    <property type="nucleotide sequence ID" value="NZ_VSSR01000109.1"/>
</dbReference>
<dbReference type="Proteomes" id="UP000324853">
    <property type="component" value="Unassembled WGS sequence"/>
</dbReference>
<dbReference type="EMBL" id="VSSR01000109">
    <property type="protein sequence ID" value="TYL71384.1"/>
    <property type="molecule type" value="Genomic_DNA"/>
</dbReference>
<evidence type="ECO:0000313" key="2">
    <source>
        <dbReference type="Proteomes" id="UP000324853"/>
    </source>
</evidence>
<gene>
    <name evidence="1" type="ORF">FXB38_40220</name>
</gene>
<dbReference type="OrthoDB" id="8451108at2"/>
<dbReference type="AlphaFoldDB" id="A0A5S4W228"/>
<proteinExistence type="predicted"/>
<protein>
    <submittedName>
        <fullName evidence="1">Uncharacterized protein</fullName>
    </submittedName>
</protein>
<organism evidence="1 2">
    <name type="scientific">Bradyrhizobium cytisi</name>
    <dbReference type="NCBI Taxonomy" id="515489"/>
    <lineage>
        <taxon>Bacteria</taxon>
        <taxon>Pseudomonadati</taxon>
        <taxon>Pseudomonadota</taxon>
        <taxon>Alphaproteobacteria</taxon>
        <taxon>Hyphomicrobiales</taxon>
        <taxon>Nitrobacteraceae</taxon>
        <taxon>Bradyrhizobium</taxon>
    </lineage>
</organism>
<accession>A0A5S4W228</accession>
<sequence length="228" mass="25748">MPRQPFLPSHSKADLIYGIGHISKKPKIAEATGRCIMAWSYVDWQMAVLLAALIKANSEASVAIFLTLRNARAQRDVLVAAAEMTLAESDREIFDAIMLIYASLQTQRADIAHGIFGSIPDGKEDEIPWIETKNLSKDWIERFHKPKKEDSPKQQDEKLAQKCCTYIYKLADLERLEAEIVQLWGVAFTFTSYLNHPGLPVAVEALKKQCADSPLMTQALERMRKSKE</sequence>